<gene>
    <name evidence="2" type="ordered locus">SGRA_1783</name>
</gene>
<reference evidence="2 3" key="1">
    <citation type="journal article" date="2012" name="Stand. Genomic Sci.">
        <title>Complete genome sequencing and analysis of Saprospira grandis str. Lewin, a predatory marine bacterium.</title>
        <authorList>
            <person name="Saw J.H."/>
            <person name="Yuryev A."/>
            <person name="Kanbe M."/>
            <person name="Hou S."/>
            <person name="Young A.G."/>
            <person name="Aizawa S."/>
            <person name="Alam M."/>
        </authorList>
    </citation>
    <scope>NUCLEOTIDE SEQUENCE [LARGE SCALE GENOMIC DNA]</scope>
    <source>
        <strain evidence="2 3">Lewin</strain>
    </source>
</reference>
<name>H6KZC8_SAPGL</name>
<sequence>MVFLSAAAAAVALAFDLQQDFLSPLVQAAADLVQAFLLEAAVAVAVAAAFDLQQDLPAAALEQDFVLAAAVAEALDLQQPFLSPLVQAALLVQAFLDLVVVFVVAVASALAALAAA</sequence>
<protein>
    <submittedName>
        <fullName evidence="2">Uncharacterized protein</fullName>
    </submittedName>
</protein>
<dbReference type="HOGENOM" id="CLU_2095157_0_0_10"/>
<dbReference type="KEGG" id="sgn:SGRA_1783"/>
<evidence type="ECO:0000256" key="1">
    <source>
        <dbReference type="SAM" id="Phobius"/>
    </source>
</evidence>
<keyword evidence="1" id="KW-1133">Transmembrane helix</keyword>
<keyword evidence="3" id="KW-1185">Reference proteome</keyword>
<keyword evidence="1" id="KW-0472">Membrane</keyword>
<dbReference type="AlphaFoldDB" id="H6KZC8"/>
<organism evidence="2 3">
    <name type="scientific">Saprospira grandis (strain Lewin)</name>
    <dbReference type="NCBI Taxonomy" id="984262"/>
    <lineage>
        <taxon>Bacteria</taxon>
        <taxon>Pseudomonadati</taxon>
        <taxon>Bacteroidota</taxon>
        <taxon>Saprospiria</taxon>
        <taxon>Saprospirales</taxon>
        <taxon>Saprospiraceae</taxon>
        <taxon>Saprospira</taxon>
    </lineage>
</organism>
<dbReference type="RefSeq" id="WP_015692150.1">
    <property type="nucleotide sequence ID" value="NC_016940.1"/>
</dbReference>
<evidence type="ECO:0000313" key="2">
    <source>
        <dbReference type="EMBL" id="AFC24518.1"/>
    </source>
</evidence>
<dbReference type="EMBL" id="CP002831">
    <property type="protein sequence ID" value="AFC24518.1"/>
    <property type="molecule type" value="Genomic_DNA"/>
</dbReference>
<feature type="transmembrane region" description="Helical" evidence="1">
    <location>
        <begin position="90"/>
        <end position="115"/>
    </location>
</feature>
<evidence type="ECO:0000313" key="3">
    <source>
        <dbReference type="Proteomes" id="UP000007519"/>
    </source>
</evidence>
<dbReference type="Proteomes" id="UP000007519">
    <property type="component" value="Chromosome"/>
</dbReference>
<keyword evidence="1" id="KW-0812">Transmembrane</keyword>
<accession>H6KZC8</accession>
<proteinExistence type="predicted"/>